<evidence type="ECO:0000313" key="2">
    <source>
        <dbReference type="Proteomes" id="UP000003016"/>
    </source>
</evidence>
<keyword evidence="2" id="KW-1185">Reference proteome</keyword>
<comment type="caution">
    <text evidence="1">The sequence shown here is derived from an EMBL/GenBank/DDBJ whole genome shotgun (WGS) entry which is preliminary data.</text>
</comment>
<dbReference type="EMBL" id="AJSW01000025">
    <property type="protein sequence ID" value="EIJ70991.1"/>
    <property type="molecule type" value="Genomic_DNA"/>
</dbReference>
<evidence type="ECO:0000313" key="1">
    <source>
        <dbReference type="EMBL" id="EIJ70991.1"/>
    </source>
</evidence>
<accession>A0ABN0F0R8</accession>
<name>A0ABN0F0R8_HAEPH</name>
<reference evidence="1 2" key="1">
    <citation type="submission" date="2012-02" db="EMBL/GenBank/DDBJ databases">
        <authorList>
            <person name="Harkins D.M."/>
            <person name="Madupu R."/>
            <person name="Durkin A.S."/>
            <person name="Torralba M."/>
            <person name="Methe B."/>
            <person name="Sutton G.G."/>
            <person name="Nelson K.E."/>
        </authorList>
    </citation>
    <scope>NUCLEOTIDE SEQUENCE [LARGE SCALE GENOMIC DNA]</scope>
    <source>
        <strain evidence="1 2">HK385</strain>
    </source>
</reference>
<evidence type="ECO:0008006" key="3">
    <source>
        <dbReference type="Google" id="ProtNLM"/>
    </source>
</evidence>
<dbReference type="SUPFAM" id="SSF54690">
    <property type="entry name" value="Molybdopterin synthase subunit MoaE"/>
    <property type="match status" value="1"/>
</dbReference>
<dbReference type="InterPro" id="IPR036563">
    <property type="entry name" value="MoaE_sf"/>
</dbReference>
<protein>
    <recommendedName>
        <fullName evidence="3">Molybdopterin synthase catalytic subunit</fullName>
    </recommendedName>
</protein>
<gene>
    <name evidence="1" type="ORF">HMPREF1050_1035</name>
</gene>
<proteinExistence type="predicted"/>
<organism evidence="1 2">
    <name type="scientific">Haemophilus parahaemolyticus HK385</name>
    <dbReference type="NCBI Taxonomy" id="1095744"/>
    <lineage>
        <taxon>Bacteria</taxon>
        <taxon>Pseudomonadati</taxon>
        <taxon>Pseudomonadota</taxon>
        <taxon>Gammaproteobacteria</taxon>
        <taxon>Pasteurellales</taxon>
        <taxon>Pasteurellaceae</taxon>
        <taxon>Haemophilus</taxon>
    </lineage>
</organism>
<dbReference type="Proteomes" id="UP000003016">
    <property type="component" value="Unassembled WGS sequence"/>
</dbReference>
<sequence>MDYLKTKAPFWKRETTTHGERWIEGRESDQQAAEKWL</sequence>
<dbReference type="Gene3D" id="3.90.1170.40">
    <property type="entry name" value="Molybdopterin biosynthesis MoaE subunit"/>
    <property type="match status" value="1"/>
</dbReference>